<dbReference type="RefSeq" id="WP_318797032.1">
    <property type="nucleotide sequence ID" value="NZ_JARUJP010000004.1"/>
</dbReference>
<dbReference type="InterPro" id="IPR004843">
    <property type="entry name" value="Calcineurin-like_PHP"/>
</dbReference>
<dbReference type="EMBL" id="JARUJP010000004">
    <property type="protein sequence ID" value="MDW8800542.1"/>
    <property type="molecule type" value="Genomic_DNA"/>
</dbReference>
<dbReference type="SUPFAM" id="SSF56300">
    <property type="entry name" value="Metallo-dependent phosphatases"/>
    <property type="match status" value="1"/>
</dbReference>
<dbReference type="InterPro" id="IPR051918">
    <property type="entry name" value="STPP_CPPED1"/>
</dbReference>
<accession>A0ABU4JQY7</accession>
<keyword evidence="3" id="KW-1185">Reference proteome</keyword>
<dbReference type="Proteomes" id="UP001281656">
    <property type="component" value="Unassembled WGS sequence"/>
</dbReference>
<dbReference type="InterPro" id="IPR008979">
    <property type="entry name" value="Galactose-bd-like_sf"/>
</dbReference>
<organism evidence="2 3">
    <name type="scientific">Clostridium tanneri</name>
    <dbReference type="NCBI Taxonomy" id="3037988"/>
    <lineage>
        <taxon>Bacteria</taxon>
        <taxon>Bacillati</taxon>
        <taxon>Bacillota</taxon>
        <taxon>Clostridia</taxon>
        <taxon>Eubacteriales</taxon>
        <taxon>Clostridiaceae</taxon>
        <taxon>Clostridium</taxon>
    </lineage>
</organism>
<dbReference type="PANTHER" id="PTHR43143:SF1">
    <property type="entry name" value="SERINE_THREONINE-PROTEIN PHOSPHATASE CPPED1"/>
    <property type="match status" value="1"/>
</dbReference>
<dbReference type="SUPFAM" id="SSF49785">
    <property type="entry name" value="Galactose-binding domain-like"/>
    <property type="match status" value="1"/>
</dbReference>
<proteinExistence type="predicted"/>
<dbReference type="Pfam" id="PF00149">
    <property type="entry name" value="Metallophos"/>
    <property type="match status" value="1"/>
</dbReference>
<name>A0ABU4JQY7_9CLOT</name>
<comment type="caution">
    <text evidence="2">The sequence shown here is derived from an EMBL/GenBank/DDBJ whole genome shotgun (WGS) entry which is preliminary data.</text>
</comment>
<protein>
    <submittedName>
        <fullName evidence="2">Metallophosphoesterase</fullName>
    </submittedName>
</protein>
<evidence type="ECO:0000259" key="1">
    <source>
        <dbReference type="Pfam" id="PF00149"/>
    </source>
</evidence>
<evidence type="ECO:0000313" key="2">
    <source>
        <dbReference type="EMBL" id="MDW8800542.1"/>
    </source>
</evidence>
<dbReference type="Gene3D" id="2.60.120.260">
    <property type="entry name" value="Galactose-binding domain-like"/>
    <property type="match status" value="1"/>
</dbReference>
<dbReference type="Gene3D" id="3.60.21.10">
    <property type="match status" value="1"/>
</dbReference>
<sequence>MKSSFRIVLMGDCSKHTIAFNSEMLHNLLSNIKKLSPQPDFIFFLGDMVYGGSNVSEQLDKWKQFVNNYYPINMFYTLLGNHENNETAFSNAFSHLPNEQLEKYQRTVYYFDHLNTRFIFLNSNRWGKGGGYALDPKQLTWLENTLESSTRKYNFVMFHLPAFPTGHHYSESLDSSKCERDALWSIIDRYNVTAVFVGHEHNYCRRIIDKSFNTKGLIIKNPIYHITTGGAGSSLNGHIKDIKNVVVGPLAIYHYVVLDITSQGVTLHAYDNNTTLIDSCSLTSFSNKIKDNNVSDILIPLSSTWRYLDNGSNQGTQWKELNFDDSKWSSGLAEFGYGDGGEATVVSYGPNVYKKYITTYFRKHFTIDVPSQYSDLTLRIQRDDGAVVYLNGTEIYRTNMPSGKIHYNTLAVKALSGADETSYQKVTISTSLLRKGDNVIAVEIHQASASSSDISFNFQLLGHKENIKMEN</sequence>
<dbReference type="InterPro" id="IPR029052">
    <property type="entry name" value="Metallo-depent_PP-like"/>
</dbReference>
<reference evidence="2 3" key="1">
    <citation type="submission" date="2023-04" db="EMBL/GenBank/DDBJ databases">
        <title>Clostridium tannerae sp. nov., isolated from the fecal material of an alpaca.</title>
        <authorList>
            <person name="Miller S."/>
            <person name="Hendry M."/>
            <person name="King J."/>
            <person name="Sankaranarayanan K."/>
            <person name="Lawson P.A."/>
        </authorList>
    </citation>
    <scope>NUCLEOTIDE SEQUENCE [LARGE SCALE GENOMIC DNA]</scope>
    <source>
        <strain evidence="2 3">A1-XYC3</strain>
    </source>
</reference>
<evidence type="ECO:0000313" key="3">
    <source>
        <dbReference type="Proteomes" id="UP001281656"/>
    </source>
</evidence>
<feature type="domain" description="Calcineurin-like phosphoesterase" evidence="1">
    <location>
        <begin position="5"/>
        <end position="203"/>
    </location>
</feature>
<dbReference type="PANTHER" id="PTHR43143">
    <property type="entry name" value="METALLOPHOSPHOESTERASE, CALCINEURIN SUPERFAMILY"/>
    <property type="match status" value="1"/>
</dbReference>
<gene>
    <name evidence="2" type="ORF">P8V03_05165</name>
</gene>